<organism evidence="1 2">
    <name type="scientific">Levilactobacillus brevis</name>
    <name type="common">Lactobacillus brevis</name>
    <dbReference type="NCBI Taxonomy" id="1580"/>
    <lineage>
        <taxon>Bacteria</taxon>
        <taxon>Bacillati</taxon>
        <taxon>Bacillota</taxon>
        <taxon>Bacilli</taxon>
        <taxon>Lactobacillales</taxon>
        <taxon>Lactobacillaceae</taxon>
        <taxon>Levilactobacillus</taxon>
    </lineage>
</organism>
<accession>A0A2A3TZG2</accession>
<dbReference type="AlphaFoldDB" id="A0A2A3TZG2"/>
<reference evidence="1 2" key="1">
    <citation type="submission" date="2017-09" db="EMBL/GenBank/DDBJ databases">
        <title>Genome sequence of Lactobacillus brevis D7.</title>
        <authorList>
            <person name="Kwon M.-S."/>
            <person name="Lim S.K."/>
            <person name="Choi H.-J."/>
        </authorList>
    </citation>
    <scope>NUCLEOTIDE SEQUENCE [LARGE SCALE GENOMIC DNA]</scope>
    <source>
        <strain evidence="1 2">D7</strain>
    </source>
</reference>
<comment type="caution">
    <text evidence="1">The sequence shown here is derived from an EMBL/GenBank/DDBJ whole genome shotgun (WGS) entry which is preliminary data.</text>
</comment>
<sequence>MKIEDFKTVKLSTESFSSYKLPHTSSSKSSRLLELSPCNCFKILVATLLASFSVSYCSPFSISTSSFNTITNLLMLCLQ</sequence>
<evidence type="ECO:0000313" key="2">
    <source>
        <dbReference type="Proteomes" id="UP000217918"/>
    </source>
</evidence>
<evidence type="ECO:0000313" key="1">
    <source>
        <dbReference type="EMBL" id="PBQ24098.1"/>
    </source>
</evidence>
<protein>
    <submittedName>
        <fullName evidence="1">Uncharacterized protein</fullName>
    </submittedName>
</protein>
<gene>
    <name evidence="1" type="ORF">CNR29_08715</name>
</gene>
<name>A0A2A3TZG2_LEVBR</name>
<dbReference type="EMBL" id="NVYO01000001">
    <property type="protein sequence ID" value="PBQ24098.1"/>
    <property type="molecule type" value="Genomic_DNA"/>
</dbReference>
<dbReference type="Proteomes" id="UP000217918">
    <property type="component" value="Unassembled WGS sequence"/>
</dbReference>
<proteinExistence type="predicted"/>